<dbReference type="EMBL" id="ML996694">
    <property type="protein sequence ID" value="KAF2400777.1"/>
    <property type="molecule type" value="Genomic_DNA"/>
</dbReference>
<feature type="region of interest" description="Disordered" evidence="6">
    <location>
        <begin position="319"/>
        <end position="372"/>
    </location>
</feature>
<organism evidence="8 9">
    <name type="scientific">Trichodelitschia bisporula</name>
    <dbReference type="NCBI Taxonomy" id="703511"/>
    <lineage>
        <taxon>Eukaryota</taxon>
        <taxon>Fungi</taxon>
        <taxon>Dikarya</taxon>
        <taxon>Ascomycota</taxon>
        <taxon>Pezizomycotina</taxon>
        <taxon>Dothideomycetes</taxon>
        <taxon>Dothideomycetes incertae sedis</taxon>
        <taxon>Phaeotrichales</taxon>
        <taxon>Phaeotrichaceae</taxon>
        <taxon>Trichodelitschia</taxon>
    </lineage>
</organism>
<feature type="domain" description="Arf-GAP" evidence="7">
    <location>
        <begin position="9"/>
        <end position="140"/>
    </location>
</feature>
<sequence length="454" mass="46790">MWEVDPETRNKLLAIQKENGNNACVDCGAPSPQWASPKLGIFMCLTCSGVHRGLGVHISFVRSISMDGFKPAELARMAAGGNGPWKAFFNTHSSNKLEARTFDDCTIAERYDCDAAEEWKERLTAKIEGREYVPSEKKPAPARKAPSLGGSRAGTPAQRVAASGSSGSALGSRSASPALGTSSLSSSAATNAARKAQTEAFLARVGAENAARPEHLPPSQGGKYTGFGSDPGPEPAQNDLGLGIPGVDDFTKDPVGALTKGFGWLGMTVAKGASEGVRKLTEADLAAQARATALTVGSTVTTTLQTGTRTATETLTRFVEGENAHGQQARSGATGPDPDKRAFWDDFASAAGQSSTVPLSGGPGARKKPEPERKDFWDEFGAIAGDRPPPGAALFGAIGGAVSGLGSAVSGMTGAAGGKTKGSIGTMAVRKPAVPGGGAKEEKEKEKDDGWGEW</sequence>
<dbReference type="GO" id="GO:0008270">
    <property type="term" value="F:zinc ion binding"/>
    <property type="evidence" value="ECO:0007669"/>
    <property type="project" value="UniProtKB-KW"/>
</dbReference>
<dbReference type="PROSITE" id="PS50115">
    <property type="entry name" value="ARFGAP"/>
    <property type="match status" value="1"/>
</dbReference>
<dbReference type="GO" id="GO:0032012">
    <property type="term" value="P:regulation of ARF protein signal transduction"/>
    <property type="evidence" value="ECO:0007669"/>
    <property type="project" value="TreeGrafter"/>
</dbReference>
<dbReference type="GO" id="GO:0005096">
    <property type="term" value="F:GTPase activator activity"/>
    <property type="evidence" value="ECO:0007669"/>
    <property type="project" value="UniProtKB-KW"/>
</dbReference>
<evidence type="ECO:0000259" key="7">
    <source>
        <dbReference type="PROSITE" id="PS50115"/>
    </source>
</evidence>
<evidence type="ECO:0000256" key="2">
    <source>
        <dbReference type="ARBA" id="ARBA00022723"/>
    </source>
</evidence>
<dbReference type="Proteomes" id="UP000799640">
    <property type="component" value="Unassembled WGS sequence"/>
</dbReference>
<feature type="region of interest" description="Disordered" evidence="6">
    <location>
        <begin position="130"/>
        <end position="184"/>
    </location>
</feature>
<dbReference type="PANTHER" id="PTHR46395:SF1">
    <property type="entry name" value="ADP-RIBOSYLATION FACTOR GTPASE-ACTIVATING PROTEIN 1"/>
    <property type="match status" value="1"/>
</dbReference>
<dbReference type="Pfam" id="PF01412">
    <property type="entry name" value="ArfGap"/>
    <property type="match status" value="1"/>
</dbReference>
<keyword evidence="9" id="KW-1185">Reference proteome</keyword>
<accession>A0A6G1HY62</accession>
<keyword evidence="4" id="KW-0862">Zinc</keyword>
<dbReference type="SMART" id="SM00105">
    <property type="entry name" value="ArfGap"/>
    <property type="match status" value="1"/>
</dbReference>
<dbReference type="OrthoDB" id="983479at2759"/>
<keyword evidence="2" id="KW-0479">Metal-binding</keyword>
<dbReference type="FunFam" id="1.10.220.150:FF:000014">
    <property type="entry name" value="ADP-ribosylation factor GTPase-activating protein"/>
    <property type="match status" value="1"/>
</dbReference>
<proteinExistence type="predicted"/>
<keyword evidence="1" id="KW-0343">GTPase activation</keyword>
<dbReference type="InterPro" id="IPR038508">
    <property type="entry name" value="ArfGAP_dom_sf"/>
</dbReference>
<evidence type="ECO:0000256" key="5">
    <source>
        <dbReference type="PROSITE-ProRule" id="PRU00288"/>
    </source>
</evidence>
<feature type="compositionally biased region" description="Basic and acidic residues" evidence="6">
    <location>
        <begin position="130"/>
        <end position="139"/>
    </location>
</feature>
<dbReference type="SUPFAM" id="SSF57863">
    <property type="entry name" value="ArfGap/RecO-like zinc finger"/>
    <property type="match status" value="1"/>
</dbReference>
<feature type="region of interest" description="Disordered" evidence="6">
    <location>
        <begin position="208"/>
        <end position="235"/>
    </location>
</feature>
<dbReference type="AlphaFoldDB" id="A0A6G1HY62"/>
<dbReference type="InterPro" id="IPR037278">
    <property type="entry name" value="ARFGAP/RecO"/>
</dbReference>
<feature type="compositionally biased region" description="Basic and acidic residues" evidence="6">
    <location>
        <begin position="439"/>
        <end position="454"/>
    </location>
</feature>
<dbReference type="GO" id="GO:0000139">
    <property type="term" value="C:Golgi membrane"/>
    <property type="evidence" value="ECO:0007669"/>
    <property type="project" value="TreeGrafter"/>
</dbReference>
<feature type="region of interest" description="Disordered" evidence="6">
    <location>
        <begin position="406"/>
        <end position="454"/>
    </location>
</feature>
<name>A0A6G1HY62_9PEZI</name>
<dbReference type="PANTHER" id="PTHR46395">
    <property type="entry name" value="ADP-RIBOSYLATION FACTOR GTPASE-ACTIVATING PROTEIN 1"/>
    <property type="match status" value="1"/>
</dbReference>
<evidence type="ECO:0000256" key="4">
    <source>
        <dbReference type="ARBA" id="ARBA00022833"/>
    </source>
</evidence>
<dbReference type="PRINTS" id="PR00405">
    <property type="entry name" value="REVINTRACTNG"/>
</dbReference>
<feature type="compositionally biased region" description="Low complexity" evidence="6">
    <location>
        <begin position="161"/>
        <end position="184"/>
    </location>
</feature>
<dbReference type="Gene3D" id="1.10.220.150">
    <property type="entry name" value="Arf GTPase activating protein"/>
    <property type="match status" value="1"/>
</dbReference>
<evidence type="ECO:0000313" key="8">
    <source>
        <dbReference type="EMBL" id="KAF2400777.1"/>
    </source>
</evidence>
<reference evidence="8" key="1">
    <citation type="journal article" date="2020" name="Stud. Mycol.">
        <title>101 Dothideomycetes genomes: a test case for predicting lifestyles and emergence of pathogens.</title>
        <authorList>
            <person name="Haridas S."/>
            <person name="Albert R."/>
            <person name="Binder M."/>
            <person name="Bloem J."/>
            <person name="Labutti K."/>
            <person name="Salamov A."/>
            <person name="Andreopoulos B."/>
            <person name="Baker S."/>
            <person name="Barry K."/>
            <person name="Bills G."/>
            <person name="Bluhm B."/>
            <person name="Cannon C."/>
            <person name="Castanera R."/>
            <person name="Culley D."/>
            <person name="Daum C."/>
            <person name="Ezra D."/>
            <person name="Gonzalez J."/>
            <person name="Henrissat B."/>
            <person name="Kuo A."/>
            <person name="Liang C."/>
            <person name="Lipzen A."/>
            <person name="Lutzoni F."/>
            <person name="Magnuson J."/>
            <person name="Mondo S."/>
            <person name="Nolan M."/>
            <person name="Ohm R."/>
            <person name="Pangilinan J."/>
            <person name="Park H.-J."/>
            <person name="Ramirez L."/>
            <person name="Alfaro M."/>
            <person name="Sun H."/>
            <person name="Tritt A."/>
            <person name="Yoshinaga Y."/>
            <person name="Zwiers L.-H."/>
            <person name="Turgeon B."/>
            <person name="Goodwin S."/>
            <person name="Spatafora J."/>
            <person name="Crous P."/>
            <person name="Grigoriev I."/>
        </authorList>
    </citation>
    <scope>NUCLEOTIDE SEQUENCE</scope>
    <source>
        <strain evidence="8">CBS 262.69</strain>
    </source>
</reference>
<protein>
    <submittedName>
        <fullName evidence="8">ArfGap-domain-containing protein</fullName>
    </submittedName>
</protein>
<dbReference type="CDD" id="cd08830">
    <property type="entry name" value="ArfGap_ArfGap1"/>
    <property type="match status" value="1"/>
</dbReference>
<evidence type="ECO:0000313" key="9">
    <source>
        <dbReference type="Proteomes" id="UP000799640"/>
    </source>
</evidence>
<keyword evidence="3 5" id="KW-0863">Zinc-finger</keyword>
<evidence type="ECO:0000256" key="3">
    <source>
        <dbReference type="ARBA" id="ARBA00022771"/>
    </source>
</evidence>
<evidence type="ECO:0000256" key="1">
    <source>
        <dbReference type="ARBA" id="ARBA00022468"/>
    </source>
</evidence>
<evidence type="ECO:0000256" key="6">
    <source>
        <dbReference type="SAM" id="MobiDB-lite"/>
    </source>
</evidence>
<gene>
    <name evidence="8" type="ORF">EJ06DRAFT_581837</name>
</gene>
<dbReference type="InterPro" id="IPR001164">
    <property type="entry name" value="ArfGAP_dom"/>
</dbReference>
<dbReference type="GO" id="GO:0030100">
    <property type="term" value="P:regulation of endocytosis"/>
    <property type="evidence" value="ECO:0007669"/>
    <property type="project" value="TreeGrafter"/>
</dbReference>